<comment type="caution">
    <text evidence="2">The sequence shown here is derived from an EMBL/GenBank/DDBJ whole genome shotgun (WGS) entry which is preliminary data.</text>
</comment>
<evidence type="ECO:0000259" key="1">
    <source>
        <dbReference type="Pfam" id="PF00532"/>
    </source>
</evidence>
<name>A0A438AEU7_9RHOB</name>
<sequence>MLSYLIQMGHRRIALLKTTTPLTEKRGRANGDLDALAEAGLPVDQGLMINAHFKASEARQAVPALIVAKTSPTAIVGSTDTM</sequence>
<dbReference type="Gene3D" id="3.40.50.2300">
    <property type="match status" value="1"/>
</dbReference>
<evidence type="ECO:0000313" key="2">
    <source>
        <dbReference type="EMBL" id="RVV97214.1"/>
    </source>
</evidence>
<accession>A0A438AEU7</accession>
<dbReference type="EMBL" id="RQXX01000005">
    <property type="protein sequence ID" value="RVV97214.1"/>
    <property type="molecule type" value="Genomic_DNA"/>
</dbReference>
<dbReference type="InterPro" id="IPR028082">
    <property type="entry name" value="Peripla_BP_I"/>
</dbReference>
<protein>
    <submittedName>
        <fullName evidence="2">LacI family transcriptional regulator</fullName>
    </submittedName>
</protein>
<dbReference type="RefSeq" id="WP_127907340.1">
    <property type="nucleotide sequence ID" value="NZ_RQXX01000005.1"/>
</dbReference>
<dbReference type="SUPFAM" id="SSF53822">
    <property type="entry name" value="Periplasmic binding protein-like I"/>
    <property type="match status" value="1"/>
</dbReference>
<reference evidence="2 3" key="1">
    <citation type="submission" date="2018-11" db="EMBL/GenBank/DDBJ databases">
        <title>Mesobaculum littorinae gen. nov., sp. nov., isolated from Littorina scabra that represents a novel genus of the order Rhodobacteraceae.</title>
        <authorList>
            <person name="Li F."/>
        </authorList>
    </citation>
    <scope>NUCLEOTIDE SEQUENCE [LARGE SCALE GENOMIC DNA]</scope>
    <source>
        <strain evidence="2 3">M0103</strain>
    </source>
</reference>
<feature type="domain" description="Periplasmic binding protein/LacI sugar binding" evidence="1">
    <location>
        <begin position="4"/>
        <end position="81"/>
    </location>
</feature>
<dbReference type="InterPro" id="IPR001761">
    <property type="entry name" value="Peripla_BP/Lac1_sug-bd_dom"/>
</dbReference>
<dbReference type="Proteomes" id="UP000285908">
    <property type="component" value="Unassembled WGS sequence"/>
</dbReference>
<gene>
    <name evidence="2" type="ORF">EKE94_14430</name>
</gene>
<organism evidence="2 3">
    <name type="scientific">Mesobaculum littorinae</name>
    <dbReference type="NCBI Taxonomy" id="2486419"/>
    <lineage>
        <taxon>Bacteria</taxon>
        <taxon>Pseudomonadati</taxon>
        <taxon>Pseudomonadota</taxon>
        <taxon>Alphaproteobacteria</taxon>
        <taxon>Rhodobacterales</taxon>
        <taxon>Roseobacteraceae</taxon>
        <taxon>Mesobaculum</taxon>
    </lineage>
</organism>
<dbReference type="AlphaFoldDB" id="A0A438AEU7"/>
<dbReference type="OrthoDB" id="234496at2"/>
<evidence type="ECO:0000313" key="3">
    <source>
        <dbReference type="Proteomes" id="UP000285908"/>
    </source>
</evidence>
<dbReference type="Pfam" id="PF00532">
    <property type="entry name" value="Peripla_BP_1"/>
    <property type="match status" value="1"/>
</dbReference>
<keyword evidence="3" id="KW-1185">Reference proteome</keyword>
<proteinExistence type="predicted"/>